<dbReference type="GeneID" id="56925268"/>
<dbReference type="Gene3D" id="1.10.357.10">
    <property type="entry name" value="Tetracycline Repressor, domain 2"/>
    <property type="match status" value="1"/>
</dbReference>
<feature type="domain" description="HTH tetR-type" evidence="5">
    <location>
        <begin position="6"/>
        <end position="66"/>
    </location>
</feature>
<dbReference type="RefSeq" id="WP_003252363.1">
    <property type="nucleotide sequence ID" value="NZ_FOJS01000005.1"/>
</dbReference>
<sequence length="190" mass="22508">MARERKFSLNEVFQHTKQLLLEHGYEGFTFGLLAERLGVSRTAIYKHFENKEEVITAYMVDEMEQVFAKFVHIHDYPTFDEQFRFLLNLILYHDDLHRMIAIGRRIPDTTPAVRANKERLEQFHERMYEELNQLVERGKQEGRIKPHLPNRIVLAYIFQSVVVPHFPGISLDQWAESIKEIIMYGVMTGN</sequence>
<evidence type="ECO:0000256" key="4">
    <source>
        <dbReference type="PROSITE-ProRule" id="PRU00335"/>
    </source>
</evidence>
<dbReference type="EMBL" id="FOJS01000005">
    <property type="protein sequence ID" value="SFA43122.1"/>
    <property type="molecule type" value="Genomic_DNA"/>
</dbReference>
<dbReference type="GO" id="GO:0000976">
    <property type="term" value="F:transcription cis-regulatory region binding"/>
    <property type="evidence" value="ECO:0007669"/>
    <property type="project" value="TreeGrafter"/>
</dbReference>
<keyword evidence="2 4" id="KW-0238">DNA-binding</keyword>
<dbReference type="STRING" id="186116.SAMN05192569_100583"/>
<dbReference type="PROSITE" id="PS50977">
    <property type="entry name" value="HTH_TETR_2"/>
    <property type="match status" value="1"/>
</dbReference>
<dbReference type="InterPro" id="IPR050109">
    <property type="entry name" value="HTH-type_TetR-like_transc_reg"/>
</dbReference>
<keyword evidence="7" id="KW-1185">Reference proteome</keyword>
<organism evidence="6 7">
    <name type="scientific">Parageobacillus thermantarcticus</name>
    <dbReference type="NCBI Taxonomy" id="186116"/>
    <lineage>
        <taxon>Bacteria</taxon>
        <taxon>Bacillati</taxon>
        <taxon>Bacillota</taxon>
        <taxon>Bacilli</taxon>
        <taxon>Bacillales</taxon>
        <taxon>Anoxybacillaceae</taxon>
        <taxon>Parageobacillus</taxon>
    </lineage>
</organism>
<accession>A0A1I0SUF1</accession>
<dbReference type="InterPro" id="IPR001647">
    <property type="entry name" value="HTH_TetR"/>
</dbReference>
<evidence type="ECO:0000256" key="2">
    <source>
        <dbReference type="ARBA" id="ARBA00023125"/>
    </source>
</evidence>
<evidence type="ECO:0000256" key="3">
    <source>
        <dbReference type="ARBA" id="ARBA00023163"/>
    </source>
</evidence>
<dbReference type="Pfam" id="PF00440">
    <property type="entry name" value="TetR_N"/>
    <property type="match status" value="1"/>
</dbReference>
<name>A0A1I0SUF1_9BACL</name>
<keyword evidence="1" id="KW-0805">Transcription regulation</keyword>
<proteinExistence type="predicted"/>
<evidence type="ECO:0000259" key="5">
    <source>
        <dbReference type="PROSITE" id="PS50977"/>
    </source>
</evidence>
<gene>
    <name evidence="6" type="ORF">SAMN05192569_100583</name>
</gene>
<dbReference type="SUPFAM" id="SSF46689">
    <property type="entry name" value="Homeodomain-like"/>
    <property type="match status" value="1"/>
</dbReference>
<dbReference type="Proteomes" id="UP000198650">
    <property type="component" value="Unassembled WGS sequence"/>
</dbReference>
<dbReference type="InterPro" id="IPR036271">
    <property type="entry name" value="Tet_transcr_reg_TetR-rel_C_sf"/>
</dbReference>
<evidence type="ECO:0000313" key="6">
    <source>
        <dbReference type="EMBL" id="SFA43122.1"/>
    </source>
</evidence>
<keyword evidence="3" id="KW-0804">Transcription</keyword>
<dbReference type="AlphaFoldDB" id="A0A1I0SUF1"/>
<dbReference type="PANTHER" id="PTHR30055:SF234">
    <property type="entry name" value="HTH-TYPE TRANSCRIPTIONAL REGULATOR BETI"/>
    <property type="match status" value="1"/>
</dbReference>
<dbReference type="InterPro" id="IPR009057">
    <property type="entry name" value="Homeodomain-like_sf"/>
</dbReference>
<evidence type="ECO:0000313" key="7">
    <source>
        <dbReference type="Proteomes" id="UP000198650"/>
    </source>
</evidence>
<dbReference type="PRINTS" id="PR00455">
    <property type="entry name" value="HTHTETR"/>
</dbReference>
<evidence type="ECO:0000256" key="1">
    <source>
        <dbReference type="ARBA" id="ARBA00023015"/>
    </source>
</evidence>
<dbReference type="GO" id="GO:0003700">
    <property type="term" value="F:DNA-binding transcription factor activity"/>
    <property type="evidence" value="ECO:0007669"/>
    <property type="project" value="TreeGrafter"/>
</dbReference>
<dbReference type="PANTHER" id="PTHR30055">
    <property type="entry name" value="HTH-TYPE TRANSCRIPTIONAL REGULATOR RUTR"/>
    <property type="match status" value="1"/>
</dbReference>
<feature type="DNA-binding region" description="H-T-H motif" evidence="4">
    <location>
        <begin position="29"/>
        <end position="48"/>
    </location>
</feature>
<reference evidence="7" key="1">
    <citation type="submission" date="2016-10" db="EMBL/GenBank/DDBJ databases">
        <authorList>
            <person name="Varghese N."/>
            <person name="Submissions S."/>
        </authorList>
    </citation>
    <scope>NUCLEOTIDE SEQUENCE [LARGE SCALE GENOMIC DNA]</scope>
    <source>
        <strain evidence="7">M1</strain>
    </source>
</reference>
<dbReference type="SUPFAM" id="SSF48498">
    <property type="entry name" value="Tetracyclin repressor-like, C-terminal domain"/>
    <property type="match status" value="1"/>
</dbReference>
<dbReference type="OrthoDB" id="153047at2"/>
<protein>
    <submittedName>
        <fullName evidence="6">Transcriptional regulator, TetR family</fullName>
    </submittedName>
</protein>